<evidence type="ECO:0000313" key="3">
    <source>
        <dbReference type="Proteomes" id="UP000823388"/>
    </source>
</evidence>
<feature type="region of interest" description="Disordered" evidence="1">
    <location>
        <begin position="72"/>
        <end position="158"/>
    </location>
</feature>
<dbReference type="EMBL" id="CM029053">
    <property type="protein sequence ID" value="KAG2550639.1"/>
    <property type="molecule type" value="Genomic_DNA"/>
</dbReference>
<feature type="region of interest" description="Disordered" evidence="1">
    <location>
        <begin position="1"/>
        <end position="57"/>
    </location>
</feature>
<evidence type="ECO:0000256" key="1">
    <source>
        <dbReference type="SAM" id="MobiDB-lite"/>
    </source>
</evidence>
<protein>
    <submittedName>
        <fullName evidence="2">Uncharacterized protein</fullName>
    </submittedName>
</protein>
<feature type="compositionally biased region" description="Low complexity" evidence="1">
    <location>
        <begin position="26"/>
        <end position="49"/>
    </location>
</feature>
<evidence type="ECO:0000313" key="2">
    <source>
        <dbReference type="EMBL" id="KAG2550639.1"/>
    </source>
</evidence>
<sequence>MHPRQLTSSYGTSEANPSKPDAHQIICIADLAPDPAPPLSSASSRAPCRIPLPPRRLPPTVARLCAHADGGFGRQLGLGQLQQRPQPRHRGDARAGRGPRRCSEGGAAGAWRTRPRNKNSGSTSSSLGSTATPAQGSDSVDRKPCHQPITDLTRDMLPHRASRRFGDAVAGSC</sequence>
<gene>
    <name evidence="2" type="ORF">PVAP13_9KG298232</name>
</gene>
<dbReference type="AlphaFoldDB" id="A0A8T0NQV9"/>
<comment type="caution">
    <text evidence="2">The sequence shown here is derived from an EMBL/GenBank/DDBJ whole genome shotgun (WGS) entry which is preliminary data.</text>
</comment>
<feature type="compositionally biased region" description="Polar residues" evidence="1">
    <location>
        <begin position="1"/>
        <end position="16"/>
    </location>
</feature>
<reference evidence="2" key="1">
    <citation type="submission" date="2020-05" db="EMBL/GenBank/DDBJ databases">
        <title>WGS assembly of Panicum virgatum.</title>
        <authorList>
            <person name="Lovell J.T."/>
            <person name="Jenkins J."/>
            <person name="Shu S."/>
            <person name="Juenger T.E."/>
            <person name="Schmutz J."/>
        </authorList>
    </citation>
    <scope>NUCLEOTIDE SEQUENCE</scope>
    <source>
        <strain evidence="2">AP13</strain>
    </source>
</reference>
<keyword evidence="3" id="KW-1185">Reference proteome</keyword>
<accession>A0A8T0NQV9</accession>
<organism evidence="2 3">
    <name type="scientific">Panicum virgatum</name>
    <name type="common">Blackwell switchgrass</name>
    <dbReference type="NCBI Taxonomy" id="38727"/>
    <lineage>
        <taxon>Eukaryota</taxon>
        <taxon>Viridiplantae</taxon>
        <taxon>Streptophyta</taxon>
        <taxon>Embryophyta</taxon>
        <taxon>Tracheophyta</taxon>
        <taxon>Spermatophyta</taxon>
        <taxon>Magnoliopsida</taxon>
        <taxon>Liliopsida</taxon>
        <taxon>Poales</taxon>
        <taxon>Poaceae</taxon>
        <taxon>PACMAD clade</taxon>
        <taxon>Panicoideae</taxon>
        <taxon>Panicodae</taxon>
        <taxon>Paniceae</taxon>
        <taxon>Panicinae</taxon>
        <taxon>Panicum</taxon>
        <taxon>Panicum sect. Hiantes</taxon>
    </lineage>
</organism>
<proteinExistence type="predicted"/>
<name>A0A8T0NQV9_PANVG</name>
<dbReference type="Proteomes" id="UP000823388">
    <property type="component" value="Chromosome 9K"/>
</dbReference>
<feature type="compositionally biased region" description="Low complexity" evidence="1">
    <location>
        <begin position="120"/>
        <end position="130"/>
    </location>
</feature>